<name>A0A511HGL8_9BACT</name>
<feature type="compositionally biased region" description="Basic and acidic residues" evidence="1">
    <location>
        <begin position="1"/>
        <end position="14"/>
    </location>
</feature>
<evidence type="ECO:0000313" key="2">
    <source>
        <dbReference type="EMBL" id="GEL72720.1"/>
    </source>
</evidence>
<feature type="region of interest" description="Disordered" evidence="1">
    <location>
        <begin position="1"/>
        <end position="28"/>
    </location>
</feature>
<evidence type="ECO:0000256" key="1">
    <source>
        <dbReference type="SAM" id="MobiDB-lite"/>
    </source>
</evidence>
<dbReference type="Proteomes" id="UP000321224">
    <property type="component" value="Unassembled WGS sequence"/>
</dbReference>
<evidence type="ECO:0000313" key="3">
    <source>
        <dbReference type="Proteomes" id="UP000321224"/>
    </source>
</evidence>
<accession>A0A511HGL8</accession>
<protein>
    <recommendedName>
        <fullName evidence="4">Methylase</fullName>
    </recommendedName>
</protein>
<reference evidence="2 3" key="1">
    <citation type="submission" date="2019-07" db="EMBL/GenBank/DDBJ databases">
        <title>Whole genome shotgun sequence of Myxococcus virescens NBRC 100334.</title>
        <authorList>
            <person name="Hosoyama A."/>
            <person name="Uohara A."/>
            <person name="Ohji S."/>
            <person name="Ichikawa N."/>
        </authorList>
    </citation>
    <scope>NUCLEOTIDE SEQUENCE [LARGE SCALE GENOMIC DNA]</scope>
    <source>
        <strain evidence="2 3">NBRC 100334</strain>
    </source>
</reference>
<dbReference type="InterPro" id="IPR029063">
    <property type="entry name" value="SAM-dependent_MTases_sf"/>
</dbReference>
<evidence type="ECO:0008006" key="4">
    <source>
        <dbReference type="Google" id="ProtNLM"/>
    </source>
</evidence>
<organism evidence="2 3">
    <name type="scientific">Myxococcus virescens</name>
    <dbReference type="NCBI Taxonomy" id="83456"/>
    <lineage>
        <taxon>Bacteria</taxon>
        <taxon>Pseudomonadati</taxon>
        <taxon>Myxococcota</taxon>
        <taxon>Myxococcia</taxon>
        <taxon>Myxococcales</taxon>
        <taxon>Cystobacterineae</taxon>
        <taxon>Myxococcaceae</taxon>
        <taxon>Myxococcus</taxon>
    </lineage>
</organism>
<dbReference type="AlphaFoldDB" id="A0A511HGL8"/>
<proteinExistence type="predicted"/>
<dbReference type="SUPFAM" id="SSF53335">
    <property type="entry name" value="S-adenosyl-L-methionine-dependent methyltransferases"/>
    <property type="match status" value="1"/>
</dbReference>
<comment type="caution">
    <text evidence="2">The sequence shown here is derived from an EMBL/GenBank/DDBJ whole genome shotgun (WGS) entry which is preliminary data.</text>
</comment>
<dbReference type="Gene3D" id="3.40.50.150">
    <property type="entry name" value="Vaccinia Virus protein VP39"/>
    <property type="match status" value="1"/>
</dbReference>
<gene>
    <name evidence="2" type="ORF">MVI01_45040</name>
</gene>
<dbReference type="EMBL" id="BJVY01000027">
    <property type="protein sequence ID" value="GEL72720.1"/>
    <property type="molecule type" value="Genomic_DNA"/>
</dbReference>
<sequence length="289" mass="32085">MERGGLDGHARLTQERTMPPLDAKTRGRTSRGRLRALDAFLCRFERPLLERRDGPWAHAVFVDVGFGEHPWTTLESAQAFRALNPELAVVGVELDAARARAAQADADARTSFREGGFALPLRPDEPARLVRAMNLLRQGPPERVPEVHRTLTRYLLPSGLLVEGSADATGAVMAAHLLRRGVGEGAELPLREALLFHTDFSLGFAPMLFRDWLPRDLRRRVRPGEPIHDFFSAWSAAWQQARTLGHTHPPDAFREAALGLSARMEGVATDPWLLSQGYIVWRPKGGVCS</sequence>